<feature type="transmembrane region" description="Helical" evidence="5">
    <location>
        <begin position="82"/>
        <end position="100"/>
    </location>
</feature>
<comment type="subcellular location">
    <subcellularLocation>
        <location evidence="1">Membrane</location>
        <topology evidence="1">Multi-pass membrane protein</topology>
    </subcellularLocation>
</comment>
<organism evidence="6 7">
    <name type="scientific">Nocardiopsis alborubida</name>
    <dbReference type="NCBI Taxonomy" id="146802"/>
    <lineage>
        <taxon>Bacteria</taxon>
        <taxon>Bacillati</taxon>
        <taxon>Actinomycetota</taxon>
        <taxon>Actinomycetes</taxon>
        <taxon>Streptosporangiales</taxon>
        <taxon>Nocardiopsidaceae</taxon>
        <taxon>Nocardiopsis</taxon>
    </lineage>
</organism>
<feature type="transmembrane region" description="Helical" evidence="5">
    <location>
        <begin position="52"/>
        <end position="75"/>
    </location>
</feature>
<keyword evidence="7" id="KW-1185">Reference proteome</keyword>
<protein>
    <recommendedName>
        <fullName evidence="8">DoxX family protein</fullName>
    </recommendedName>
</protein>
<keyword evidence="3 5" id="KW-1133">Transmembrane helix</keyword>
<evidence type="ECO:0000313" key="6">
    <source>
        <dbReference type="EMBL" id="NKZ00848.1"/>
    </source>
</evidence>
<reference evidence="6 7" key="1">
    <citation type="submission" date="2020-04" db="EMBL/GenBank/DDBJ databases">
        <title>MicrobeNet Type strains.</title>
        <authorList>
            <person name="Nicholson A.C."/>
        </authorList>
    </citation>
    <scope>NUCLEOTIDE SEQUENCE [LARGE SCALE GENOMIC DNA]</scope>
    <source>
        <strain evidence="6 7">ATCC 23612</strain>
    </source>
</reference>
<dbReference type="RefSeq" id="WP_061080062.1">
    <property type="nucleotide sequence ID" value="NZ_JAAXPG010000028.1"/>
</dbReference>
<evidence type="ECO:0008006" key="8">
    <source>
        <dbReference type="Google" id="ProtNLM"/>
    </source>
</evidence>
<dbReference type="AlphaFoldDB" id="A0A7X6MHJ8"/>
<sequence>MPTTTPSTRPRPRPVAGTVALWALQVLLAVVFAVVALPKAMGDPIAVAPFELIGLGIPGMVVVGWLELAGALALLVPRLCGLALLCQIPLMIGATALSAIVTPDLVAIPAVTLVLVCVAAWFRRHDTAALVRMVRR</sequence>
<gene>
    <name evidence="6" type="ORF">HGB44_24715</name>
</gene>
<comment type="caution">
    <text evidence="6">The sequence shown here is derived from an EMBL/GenBank/DDBJ whole genome shotgun (WGS) entry which is preliminary data.</text>
</comment>
<dbReference type="EMBL" id="JAAXPG010000028">
    <property type="protein sequence ID" value="NKZ00848.1"/>
    <property type="molecule type" value="Genomic_DNA"/>
</dbReference>
<keyword evidence="2 5" id="KW-0812">Transmembrane</keyword>
<evidence type="ECO:0000313" key="7">
    <source>
        <dbReference type="Proteomes" id="UP000553209"/>
    </source>
</evidence>
<dbReference type="InterPro" id="IPR032808">
    <property type="entry name" value="DoxX"/>
</dbReference>
<proteinExistence type="predicted"/>
<evidence type="ECO:0000256" key="4">
    <source>
        <dbReference type="ARBA" id="ARBA00023136"/>
    </source>
</evidence>
<evidence type="ECO:0000256" key="2">
    <source>
        <dbReference type="ARBA" id="ARBA00022692"/>
    </source>
</evidence>
<dbReference type="GO" id="GO:0016020">
    <property type="term" value="C:membrane"/>
    <property type="evidence" value="ECO:0007669"/>
    <property type="project" value="UniProtKB-SubCell"/>
</dbReference>
<name>A0A7X6MHJ8_9ACTN</name>
<evidence type="ECO:0000256" key="1">
    <source>
        <dbReference type="ARBA" id="ARBA00004141"/>
    </source>
</evidence>
<keyword evidence="4 5" id="KW-0472">Membrane</keyword>
<dbReference type="Pfam" id="PF13564">
    <property type="entry name" value="DoxX_2"/>
    <property type="match status" value="1"/>
</dbReference>
<accession>A0A7X6MHJ8</accession>
<dbReference type="Proteomes" id="UP000553209">
    <property type="component" value="Unassembled WGS sequence"/>
</dbReference>
<feature type="transmembrane region" description="Helical" evidence="5">
    <location>
        <begin position="106"/>
        <end position="123"/>
    </location>
</feature>
<evidence type="ECO:0000256" key="3">
    <source>
        <dbReference type="ARBA" id="ARBA00022989"/>
    </source>
</evidence>
<evidence type="ECO:0000256" key="5">
    <source>
        <dbReference type="SAM" id="Phobius"/>
    </source>
</evidence>